<evidence type="ECO:0000256" key="16">
    <source>
        <dbReference type="SAM" id="SignalP"/>
    </source>
</evidence>
<evidence type="ECO:0000256" key="6">
    <source>
        <dbReference type="ARBA" id="ARBA00022741"/>
    </source>
</evidence>
<evidence type="ECO:0000256" key="8">
    <source>
        <dbReference type="ARBA" id="ARBA00022840"/>
    </source>
</evidence>
<keyword evidence="8" id="KW-0067">ATP-binding</keyword>
<organism evidence="18 19">
    <name type="scientific">Olea europaea subsp. europaea</name>
    <dbReference type="NCBI Taxonomy" id="158383"/>
    <lineage>
        <taxon>Eukaryota</taxon>
        <taxon>Viridiplantae</taxon>
        <taxon>Streptophyta</taxon>
        <taxon>Embryophyta</taxon>
        <taxon>Tracheophyta</taxon>
        <taxon>Spermatophyta</taxon>
        <taxon>Magnoliopsida</taxon>
        <taxon>eudicotyledons</taxon>
        <taxon>Gunneridae</taxon>
        <taxon>Pentapetalae</taxon>
        <taxon>asterids</taxon>
        <taxon>lamiids</taxon>
        <taxon>Lamiales</taxon>
        <taxon>Oleaceae</taxon>
        <taxon>Oleeae</taxon>
        <taxon>Olea</taxon>
    </lineage>
</organism>
<proteinExistence type="predicted"/>
<accession>A0A8S0RTS4</accession>
<reference evidence="18 19" key="1">
    <citation type="submission" date="2019-12" db="EMBL/GenBank/DDBJ databases">
        <authorList>
            <person name="Alioto T."/>
            <person name="Alioto T."/>
            <person name="Gomez Garrido J."/>
        </authorList>
    </citation>
    <scope>NUCLEOTIDE SEQUENCE [LARGE SCALE GENOMIC DNA]</scope>
</reference>
<comment type="caution">
    <text evidence="18">The sequence shown here is derived from an EMBL/GenBank/DDBJ whole genome shotgun (WGS) entry which is preliminary data.</text>
</comment>
<dbReference type="GO" id="GO:0030247">
    <property type="term" value="F:polysaccharide binding"/>
    <property type="evidence" value="ECO:0007669"/>
    <property type="project" value="InterPro"/>
</dbReference>
<name>A0A8S0RTS4_OLEEU</name>
<dbReference type="GO" id="GO:0007166">
    <property type="term" value="P:cell surface receptor signaling pathway"/>
    <property type="evidence" value="ECO:0007669"/>
    <property type="project" value="InterPro"/>
</dbReference>
<keyword evidence="11" id="KW-1015">Disulfide bond</keyword>
<gene>
    <name evidence="18" type="ORF">OLEA9_A013689</name>
</gene>
<dbReference type="Pfam" id="PF07714">
    <property type="entry name" value="PK_Tyr_Ser-Thr"/>
    <property type="match status" value="1"/>
</dbReference>
<dbReference type="Gene3D" id="1.10.510.10">
    <property type="entry name" value="Transferase(Phosphotransferase) domain 1"/>
    <property type="match status" value="1"/>
</dbReference>
<feature type="chain" id="PRO_5035904251" evidence="16">
    <location>
        <begin position="21"/>
        <end position="482"/>
    </location>
</feature>
<keyword evidence="9 15" id="KW-1133">Transmembrane helix</keyword>
<feature type="domain" description="Protein kinase" evidence="17">
    <location>
        <begin position="336"/>
        <end position="482"/>
    </location>
</feature>
<keyword evidence="7 18" id="KW-0418">Kinase</keyword>
<dbReference type="AlphaFoldDB" id="A0A8S0RTS4"/>
<sequence>MQQKACILLILWLPFSFSISKQTINNSTIALPGCPTKCGNVSVPYPFGIGLDAGCSIGPWYDINCSKSFNPPKPFLSRTNGEIIDISETKIRLKSNGIAYRCYNQTGGITRKFPTLYGIDETSLFSFSNENKFIVVGCDDVSFMTKVATDNLISSCAAICSQSSDLSDGSCSGIGCCQNSIPKGVKNYITSLRSYGNHTNNCRNCSDELDWVIGNQTCAEAQKSSLFACQENSICVDSDTGLGGYHCNCSKGYKGNPYLRPACQGLSTSIGLLLLLTVTYWLYKVVKKRRKCNRKQKYFKQNGGLLLQQQISTKEGHVEKTRLFTAKELSKATDQFNESRILGQGGQGTVYKGMLSDGRTVAIKKSKLVGENRLDEFINEVVILSQINHRNVVVLLGCCLETEVPLLVYEFIANRTLFDHIHDPSAEFPMTWDMRLKIAVEVAGALAYLHYSTSTPLPFSLHFPHQLYKPIAKKCTTQFIIN</sequence>
<dbReference type="InterPro" id="IPR025287">
    <property type="entry name" value="WAK_GUB"/>
</dbReference>
<feature type="transmembrane region" description="Helical" evidence="15">
    <location>
        <begin position="266"/>
        <end position="286"/>
    </location>
</feature>
<dbReference type="PANTHER" id="PTHR27005:SF515">
    <property type="entry name" value="WALL-ASSOCIATED RECEPTOR KINASE-LIKE 10-RELATED"/>
    <property type="match status" value="1"/>
</dbReference>
<dbReference type="GO" id="GO:0005886">
    <property type="term" value="C:plasma membrane"/>
    <property type="evidence" value="ECO:0007669"/>
    <property type="project" value="TreeGrafter"/>
</dbReference>
<dbReference type="PANTHER" id="PTHR27005">
    <property type="entry name" value="WALL-ASSOCIATED RECEPTOR KINASE-LIKE 21"/>
    <property type="match status" value="1"/>
</dbReference>
<dbReference type="InterPro" id="IPR045274">
    <property type="entry name" value="WAK-like"/>
</dbReference>
<keyword evidence="19" id="KW-1185">Reference proteome</keyword>
<evidence type="ECO:0000256" key="4">
    <source>
        <dbReference type="ARBA" id="ARBA00022692"/>
    </source>
</evidence>
<evidence type="ECO:0000256" key="15">
    <source>
        <dbReference type="SAM" id="Phobius"/>
    </source>
</evidence>
<evidence type="ECO:0000256" key="2">
    <source>
        <dbReference type="ARBA" id="ARBA00022527"/>
    </source>
</evidence>
<keyword evidence="12" id="KW-0325">Glycoprotein</keyword>
<dbReference type="Gramene" id="OE9A013689T1">
    <property type="protein sequence ID" value="OE9A013689C1"/>
    <property type="gene ID" value="OE9A013689"/>
</dbReference>
<keyword evidence="10 15" id="KW-0472">Membrane</keyword>
<evidence type="ECO:0000256" key="5">
    <source>
        <dbReference type="ARBA" id="ARBA00022729"/>
    </source>
</evidence>
<comment type="catalytic activity">
    <reaction evidence="14">
        <text>L-threonyl-[protein] + ATP = O-phospho-L-threonyl-[protein] + ADP + H(+)</text>
        <dbReference type="Rhea" id="RHEA:46608"/>
        <dbReference type="Rhea" id="RHEA-COMP:11060"/>
        <dbReference type="Rhea" id="RHEA-COMP:11605"/>
        <dbReference type="ChEBI" id="CHEBI:15378"/>
        <dbReference type="ChEBI" id="CHEBI:30013"/>
        <dbReference type="ChEBI" id="CHEBI:30616"/>
        <dbReference type="ChEBI" id="CHEBI:61977"/>
        <dbReference type="ChEBI" id="CHEBI:456216"/>
    </reaction>
</comment>
<dbReference type="GO" id="GO:0005524">
    <property type="term" value="F:ATP binding"/>
    <property type="evidence" value="ECO:0007669"/>
    <property type="project" value="UniProtKB-KW"/>
</dbReference>
<evidence type="ECO:0000256" key="1">
    <source>
        <dbReference type="ARBA" id="ARBA00004479"/>
    </source>
</evidence>
<dbReference type="Proteomes" id="UP000594638">
    <property type="component" value="Unassembled WGS sequence"/>
</dbReference>
<evidence type="ECO:0000256" key="9">
    <source>
        <dbReference type="ARBA" id="ARBA00022989"/>
    </source>
</evidence>
<keyword evidence="4 15" id="KW-0812">Transmembrane</keyword>
<keyword evidence="5 16" id="KW-0732">Signal</keyword>
<evidence type="ECO:0000256" key="12">
    <source>
        <dbReference type="ARBA" id="ARBA00023180"/>
    </source>
</evidence>
<dbReference type="CDD" id="cd00054">
    <property type="entry name" value="EGF_CA"/>
    <property type="match status" value="1"/>
</dbReference>
<dbReference type="EMBL" id="CACTIH010003694">
    <property type="protein sequence ID" value="CAA2982421.1"/>
    <property type="molecule type" value="Genomic_DNA"/>
</dbReference>
<feature type="signal peptide" evidence="16">
    <location>
        <begin position="1"/>
        <end position="20"/>
    </location>
</feature>
<keyword evidence="6" id="KW-0547">Nucleotide-binding</keyword>
<dbReference type="OrthoDB" id="4062651at2759"/>
<keyword evidence="2" id="KW-0723">Serine/threonine-protein kinase</keyword>
<comment type="catalytic activity">
    <reaction evidence="13">
        <text>L-seryl-[protein] + ATP = O-phospho-L-seryl-[protein] + ADP + H(+)</text>
        <dbReference type="Rhea" id="RHEA:17989"/>
        <dbReference type="Rhea" id="RHEA-COMP:9863"/>
        <dbReference type="Rhea" id="RHEA-COMP:11604"/>
        <dbReference type="ChEBI" id="CHEBI:15378"/>
        <dbReference type="ChEBI" id="CHEBI:29999"/>
        <dbReference type="ChEBI" id="CHEBI:30616"/>
        <dbReference type="ChEBI" id="CHEBI:83421"/>
        <dbReference type="ChEBI" id="CHEBI:456216"/>
    </reaction>
</comment>
<protein>
    <submittedName>
        <fullName evidence="18">Serine threonine kinase</fullName>
    </submittedName>
</protein>
<dbReference type="SUPFAM" id="SSF56112">
    <property type="entry name" value="Protein kinase-like (PK-like)"/>
    <property type="match status" value="1"/>
</dbReference>
<dbReference type="InterPro" id="IPR000719">
    <property type="entry name" value="Prot_kinase_dom"/>
</dbReference>
<evidence type="ECO:0000256" key="11">
    <source>
        <dbReference type="ARBA" id="ARBA00023157"/>
    </source>
</evidence>
<keyword evidence="3" id="KW-0808">Transferase</keyword>
<dbReference type="InterPro" id="IPR001245">
    <property type="entry name" value="Ser-Thr/Tyr_kinase_cat_dom"/>
</dbReference>
<dbReference type="PROSITE" id="PS50011">
    <property type="entry name" value="PROTEIN_KINASE_DOM"/>
    <property type="match status" value="1"/>
</dbReference>
<dbReference type="GO" id="GO:0004674">
    <property type="term" value="F:protein serine/threonine kinase activity"/>
    <property type="evidence" value="ECO:0007669"/>
    <property type="project" value="UniProtKB-KW"/>
</dbReference>
<evidence type="ECO:0000259" key="17">
    <source>
        <dbReference type="PROSITE" id="PS50011"/>
    </source>
</evidence>
<evidence type="ECO:0000256" key="10">
    <source>
        <dbReference type="ARBA" id="ARBA00023136"/>
    </source>
</evidence>
<dbReference type="InterPro" id="IPR011009">
    <property type="entry name" value="Kinase-like_dom_sf"/>
</dbReference>
<evidence type="ECO:0000313" key="19">
    <source>
        <dbReference type="Proteomes" id="UP000594638"/>
    </source>
</evidence>
<dbReference type="FunFam" id="3.30.200.20:FF:000043">
    <property type="entry name" value="Wall-associated receptor kinase 2"/>
    <property type="match status" value="1"/>
</dbReference>
<dbReference type="Pfam" id="PF13947">
    <property type="entry name" value="GUB_WAK_bind"/>
    <property type="match status" value="1"/>
</dbReference>
<evidence type="ECO:0000256" key="7">
    <source>
        <dbReference type="ARBA" id="ARBA00022777"/>
    </source>
</evidence>
<evidence type="ECO:0000313" key="18">
    <source>
        <dbReference type="EMBL" id="CAA2982421.1"/>
    </source>
</evidence>
<evidence type="ECO:0000256" key="14">
    <source>
        <dbReference type="ARBA" id="ARBA00047951"/>
    </source>
</evidence>
<evidence type="ECO:0000256" key="3">
    <source>
        <dbReference type="ARBA" id="ARBA00022679"/>
    </source>
</evidence>
<comment type="subcellular location">
    <subcellularLocation>
        <location evidence="1">Membrane</location>
        <topology evidence="1">Single-pass type I membrane protein</topology>
    </subcellularLocation>
</comment>
<evidence type="ECO:0000256" key="13">
    <source>
        <dbReference type="ARBA" id="ARBA00047558"/>
    </source>
</evidence>